<evidence type="ECO:0000256" key="1">
    <source>
        <dbReference type="SAM" id="MobiDB-lite"/>
    </source>
</evidence>
<dbReference type="OrthoDB" id="4161589at2759"/>
<accession>A0A1R3S1G3</accession>
<dbReference type="GO" id="GO:0003700">
    <property type="term" value="F:DNA-binding transcription factor activity"/>
    <property type="evidence" value="ECO:0007669"/>
    <property type="project" value="InterPro"/>
</dbReference>
<evidence type="ECO:0008006" key="4">
    <source>
        <dbReference type="Google" id="ProtNLM"/>
    </source>
</evidence>
<evidence type="ECO:0000313" key="2">
    <source>
        <dbReference type="EMBL" id="OOG00538.1"/>
    </source>
</evidence>
<dbReference type="EMBL" id="KV907493">
    <property type="protein sequence ID" value="OOG00538.1"/>
    <property type="molecule type" value="Genomic_DNA"/>
</dbReference>
<organism evidence="2 3">
    <name type="scientific">Aspergillus carbonarius (strain ITEM 5010)</name>
    <dbReference type="NCBI Taxonomy" id="602072"/>
    <lineage>
        <taxon>Eukaryota</taxon>
        <taxon>Fungi</taxon>
        <taxon>Dikarya</taxon>
        <taxon>Ascomycota</taxon>
        <taxon>Pezizomycotina</taxon>
        <taxon>Eurotiomycetes</taxon>
        <taxon>Eurotiomycetidae</taxon>
        <taxon>Eurotiales</taxon>
        <taxon>Aspergillaceae</taxon>
        <taxon>Aspergillus</taxon>
        <taxon>Aspergillus subgen. Circumdati</taxon>
    </lineage>
</organism>
<gene>
    <name evidence="2" type="ORF">ASPCADRAFT_158689</name>
</gene>
<proteinExistence type="predicted"/>
<dbReference type="PANTHER" id="PTHR37012">
    <property type="entry name" value="B-ZIP TRANSCRIPTION FACTOR (EUROFUNG)-RELATED"/>
    <property type="match status" value="1"/>
</dbReference>
<feature type="region of interest" description="Disordered" evidence="1">
    <location>
        <begin position="1"/>
        <end position="35"/>
    </location>
</feature>
<dbReference type="Pfam" id="PF11905">
    <property type="entry name" value="DUF3425"/>
    <property type="match status" value="1"/>
</dbReference>
<protein>
    <recommendedName>
        <fullName evidence="4">BZIP domain-containing protein</fullName>
    </recommendedName>
</protein>
<sequence length="387" mass="44458">MSGVLPGKMDPQRHNASLTSTERKRFRDRKAQQTLRDKRERRIRVLEERVDFCERHHGNIGSPNEVEFLQSENDRLRTRLQSLRHILHTWDDDDQPVSRERYRRRPDVGITMPSSIPSRSLVSAEGHRERANRPETVVPSPVRNTAATSHEEPGIVNPPPTHPPTQVQTPALGCLPSATPVWSLVPMNNTITVSHLCSWLSRPHLIVNCPPQPSPLALLYGTRQNWLADAIHRSTRLRAIRDSECLAVGWLAYNYSKWRVSPSPATFACLPSFLHPTMAQIQHSHPVGLDLLPWPQLRSNLAENWHKYDYMELTGYLSCCMKVWWPWGQGILERDELDELQICQGFLDVFTKESGWGLTSEFIAKYPELLEGMDIEAVRFQIRVEQP</sequence>
<evidence type="ECO:0000313" key="3">
    <source>
        <dbReference type="Proteomes" id="UP000188318"/>
    </source>
</evidence>
<dbReference type="Proteomes" id="UP000188318">
    <property type="component" value="Unassembled WGS sequence"/>
</dbReference>
<dbReference type="Gene3D" id="1.20.5.170">
    <property type="match status" value="1"/>
</dbReference>
<dbReference type="AlphaFoldDB" id="A0A1R3S1G3"/>
<dbReference type="InterPro" id="IPR021833">
    <property type="entry name" value="DUF3425"/>
</dbReference>
<dbReference type="VEuPathDB" id="FungiDB:ASPCADRAFT_158689"/>
<name>A0A1R3S1G3_ASPC5</name>
<keyword evidence="3" id="KW-1185">Reference proteome</keyword>
<dbReference type="OMA" id="VYSKWRV"/>
<dbReference type="CDD" id="cd14688">
    <property type="entry name" value="bZIP_YAP"/>
    <property type="match status" value="1"/>
</dbReference>
<dbReference type="SUPFAM" id="SSF57959">
    <property type="entry name" value="Leucine zipper domain"/>
    <property type="match status" value="1"/>
</dbReference>
<feature type="region of interest" description="Disordered" evidence="1">
    <location>
        <begin position="108"/>
        <end position="171"/>
    </location>
</feature>
<dbReference type="InterPro" id="IPR046347">
    <property type="entry name" value="bZIP_sf"/>
</dbReference>
<reference evidence="3" key="1">
    <citation type="journal article" date="2017" name="Genome Biol.">
        <title>Comparative genomics reveals high biological diversity and specific adaptations in the industrially and medically important fungal genus Aspergillus.</title>
        <authorList>
            <person name="de Vries R.P."/>
            <person name="Riley R."/>
            <person name="Wiebenga A."/>
            <person name="Aguilar-Osorio G."/>
            <person name="Amillis S."/>
            <person name="Uchima C.A."/>
            <person name="Anderluh G."/>
            <person name="Asadollahi M."/>
            <person name="Askin M."/>
            <person name="Barry K."/>
            <person name="Battaglia E."/>
            <person name="Bayram O."/>
            <person name="Benocci T."/>
            <person name="Braus-Stromeyer S.A."/>
            <person name="Caldana C."/>
            <person name="Canovas D."/>
            <person name="Cerqueira G.C."/>
            <person name="Chen F."/>
            <person name="Chen W."/>
            <person name="Choi C."/>
            <person name="Clum A."/>
            <person name="Dos Santos R.A."/>
            <person name="Damasio A.R."/>
            <person name="Diallinas G."/>
            <person name="Emri T."/>
            <person name="Fekete E."/>
            <person name="Flipphi M."/>
            <person name="Freyberg S."/>
            <person name="Gallo A."/>
            <person name="Gournas C."/>
            <person name="Habgood R."/>
            <person name="Hainaut M."/>
            <person name="Harispe M.L."/>
            <person name="Henrissat B."/>
            <person name="Hilden K.S."/>
            <person name="Hope R."/>
            <person name="Hossain A."/>
            <person name="Karabika E."/>
            <person name="Karaffa L."/>
            <person name="Karanyi Z."/>
            <person name="Krasevec N."/>
            <person name="Kuo A."/>
            <person name="Kusch H."/>
            <person name="LaButti K."/>
            <person name="Lagendijk E.L."/>
            <person name="Lapidus A."/>
            <person name="Levasseur A."/>
            <person name="Lindquist E."/>
            <person name="Lipzen A."/>
            <person name="Logrieco A.F."/>
            <person name="MacCabe A."/>
            <person name="Maekelae M.R."/>
            <person name="Malavazi I."/>
            <person name="Melin P."/>
            <person name="Meyer V."/>
            <person name="Mielnichuk N."/>
            <person name="Miskei M."/>
            <person name="Molnar A.P."/>
            <person name="Mule G."/>
            <person name="Ngan C.Y."/>
            <person name="Orejas M."/>
            <person name="Orosz E."/>
            <person name="Ouedraogo J.P."/>
            <person name="Overkamp K.M."/>
            <person name="Park H.-S."/>
            <person name="Perrone G."/>
            <person name="Piumi F."/>
            <person name="Punt P.J."/>
            <person name="Ram A.F."/>
            <person name="Ramon A."/>
            <person name="Rauscher S."/>
            <person name="Record E."/>
            <person name="Riano-Pachon D.M."/>
            <person name="Robert V."/>
            <person name="Roehrig J."/>
            <person name="Ruller R."/>
            <person name="Salamov A."/>
            <person name="Salih N.S."/>
            <person name="Samson R.A."/>
            <person name="Sandor E."/>
            <person name="Sanguinetti M."/>
            <person name="Schuetze T."/>
            <person name="Sepcic K."/>
            <person name="Shelest E."/>
            <person name="Sherlock G."/>
            <person name="Sophianopoulou V."/>
            <person name="Squina F.M."/>
            <person name="Sun H."/>
            <person name="Susca A."/>
            <person name="Todd R.B."/>
            <person name="Tsang A."/>
            <person name="Unkles S.E."/>
            <person name="van de Wiele N."/>
            <person name="van Rossen-Uffink D."/>
            <person name="Oliveira J.V."/>
            <person name="Vesth T.C."/>
            <person name="Visser J."/>
            <person name="Yu J.-H."/>
            <person name="Zhou M."/>
            <person name="Andersen M.R."/>
            <person name="Archer D.B."/>
            <person name="Baker S.E."/>
            <person name="Benoit I."/>
            <person name="Brakhage A.A."/>
            <person name="Braus G.H."/>
            <person name="Fischer R."/>
            <person name="Frisvad J.C."/>
            <person name="Goldman G.H."/>
            <person name="Houbraken J."/>
            <person name="Oakley B."/>
            <person name="Pocsi I."/>
            <person name="Scazzocchio C."/>
            <person name="Seiboth B."/>
            <person name="vanKuyk P.A."/>
            <person name="Wortman J."/>
            <person name="Dyer P.S."/>
            <person name="Grigoriev I.V."/>
        </authorList>
    </citation>
    <scope>NUCLEOTIDE SEQUENCE [LARGE SCALE GENOMIC DNA]</scope>
    <source>
        <strain evidence="3">ITEM 5010</strain>
    </source>
</reference>
<feature type="compositionally biased region" description="Polar residues" evidence="1">
    <location>
        <begin position="112"/>
        <end position="121"/>
    </location>
</feature>
<dbReference type="PANTHER" id="PTHR37012:SF6">
    <property type="entry name" value="BZIP TRANSCRIPTION FACTOR"/>
    <property type="match status" value="1"/>
</dbReference>
<feature type="compositionally biased region" description="Basic and acidic residues" evidence="1">
    <location>
        <begin position="21"/>
        <end position="35"/>
    </location>
</feature>